<dbReference type="RefSeq" id="WP_136081784.1">
    <property type="nucleotide sequence ID" value="NZ_CAAHFG010000003.1"/>
</dbReference>
<proteinExistence type="predicted"/>
<feature type="region of interest" description="Disordered" evidence="1">
    <location>
        <begin position="143"/>
        <end position="164"/>
    </location>
</feature>
<organism evidence="2 3">
    <name type="scientific">Pontiella desulfatans</name>
    <dbReference type="NCBI Taxonomy" id="2750659"/>
    <lineage>
        <taxon>Bacteria</taxon>
        <taxon>Pseudomonadati</taxon>
        <taxon>Kiritimatiellota</taxon>
        <taxon>Kiritimatiellia</taxon>
        <taxon>Kiritimatiellales</taxon>
        <taxon>Pontiellaceae</taxon>
        <taxon>Pontiella</taxon>
    </lineage>
</organism>
<protein>
    <recommendedName>
        <fullName evidence="4">PA14 domain-containing protein</fullName>
    </recommendedName>
</protein>
<evidence type="ECO:0000256" key="1">
    <source>
        <dbReference type="SAM" id="MobiDB-lite"/>
    </source>
</evidence>
<evidence type="ECO:0000313" key="3">
    <source>
        <dbReference type="Proteomes" id="UP000366872"/>
    </source>
</evidence>
<keyword evidence="3" id="KW-1185">Reference proteome</keyword>
<accession>A0A6C2U9Q4</accession>
<sequence length="164" mass="18346">MSEKQELAPSAFNERETIGYCWAIHYKGQLVHREDITFRFRGQGDDILVVKVDGECVLNACGRGTEGFLQPGLGGWSSSSADSRRFYMGNSTAVVGEWITLRAGEPKKMEVVIGEVPGGTFCSMLTVEVEDVEYGRNRQSGPILPMFKTEEPRTHPTRPKSMYY</sequence>
<dbReference type="Proteomes" id="UP000366872">
    <property type="component" value="Unassembled WGS sequence"/>
</dbReference>
<evidence type="ECO:0008006" key="4">
    <source>
        <dbReference type="Google" id="ProtNLM"/>
    </source>
</evidence>
<dbReference type="AlphaFoldDB" id="A0A6C2U9Q4"/>
<dbReference type="EMBL" id="CAAHFG010000003">
    <property type="protein sequence ID" value="VGO16251.1"/>
    <property type="molecule type" value="Genomic_DNA"/>
</dbReference>
<name>A0A6C2U9Q4_PONDE</name>
<gene>
    <name evidence="2" type="ORF">PDESU_04842</name>
</gene>
<reference evidence="2 3" key="1">
    <citation type="submission" date="2019-04" db="EMBL/GenBank/DDBJ databases">
        <authorList>
            <person name="Van Vliet M D."/>
        </authorList>
    </citation>
    <scope>NUCLEOTIDE SEQUENCE [LARGE SCALE GENOMIC DNA]</scope>
    <source>
        <strain evidence="2 3">F1</strain>
    </source>
</reference>
<evidence type="ECO:0000313" key="2">
    <source>
        <dbReference type="EMBL" id="VGO16251.1"/>
    </source>
</evidence>